<comment type="subcellular location">
    <subcellularLocation>
        <location evidence="1">Membrane</location>
        <topology evidence="1">Single-pass membrane protein</topology>
    </subcellularLocation>
</comment>
<dbReference type="EMBL" id="RJUL01000010">
    <property type="protein sequence ID" value="ROQ22373.1"/>
    <property type="molecule type" value="Genomic_DNA"/>
</dbReference>
<protein>
    <submittedName>
        <fullName evidence="3">Type IV pilus assembly protein PilW</fullName>
    </submittedName>
</protein>
<keyword evidence="4" id="KW-1185">Reference proteome</keyword>
<evidence type="ECO:0000256" key="2">
    <source>
        <dbReference type="SAM" id="Phobius"/>
    </source>
</evidence>
<reference evidence="3 4" key="1">
    <citation type="submission" date="2018-11" db="EMBL/GenBank/DDBJ databases">
        <title>Genomic Encyclopedia of Type Strains, Phase IV (KMG-IV): sequencing the most valuable type-strain genomes for metagenomic binning, comparative biology and taxonomic classification.</title>
        <authorList>
            <person name="Goeker M."/>
        </authorList>
    </citation>
    <scope>NUCLEOTIDE SEQUENCE [LARGE SCALE GENOMIC DNA]</scope>
    <source>
        <strain evidence="3 4">DSM 21945</strain>
    </source>
</reference>
<comment type="caution">
    <text evidence="3">The sequence shown here is derived from an EMBL/GenBank/DDBJ whole genome shotgun (WGS) entry which is preliminary data.</text>
</comment>
<keyword evidence="2" id="KW-0812">Transmembrane</keyword>
<dbReference type="Proteomes" id="UP000268033">
    <property type="component" value="Unassembled WGS sequence"/>
</dbReference>
<keyword evidence="2" id="KW-0472">Membrane</keyword>
<dbReference type="GO" id="GO:0043683">
    <property type="term" value="P:type IV pilus assembly"/>
    <property type="evidence" value="ECO:0007669"/>
    <property type="project" value="InterPro"/>
</dbReference>
<dbReference type="RefSeq" id="WP_123422338.1">
    <property type="nucleotide sequence ID" value="NZ_JBLXAC010000009.1"/>
</dbReference>
<accession>A0A3N1P1U1</accession>
<dbReference type="GO" id="GO:0016020">
    <property type="term" value="C:membrane"/>
    <property type="evidence" value="ECO:0007669"/>
    <property type="project" value="UniProtKB-SubCell"/>
</dbReference>
<evidence type="ECO:0000313" key="4">
    <source>
        <dbReference type="Proteomes" id="UP000268033"/>
    </source>
</evidence>
<dbReference type="PROSITE" id="PS00409">
    <property type="entry name" value="PROKAR_NTER_METHYL"/>
    <property type="match status" value="1"/>
</dbReference>
<dbReference type="NCBIfam" id="TIGR02532">
    <property type="entry name" value="IV_pilin_GFxxxE"/>
    <property type="match status" value="1"/>
</dbReference>
<gene>
    <name evidence="3" type="ORF">EDC28_11012</name>
</gene>
<dbReference type="Pfam" id="PF07963">
    <property type="entry name" value="N_methyl"/>
    <property type="match status" value="1"/>
</dbReference>
<dbReference type="InterPro" id="IPR032092">
    <property type="entry name" value="PilW"/>
</dbReference>
<dbReference type="InterPro" id="IPR012902">
    <property type="entry name" value="N_methyl_site"/>
</dbReference>
<name>A0A3N1P1U1_9GAMM</name>
<dbReference type="AlphaFoldDB" id="A0A3N1P1U1"/>
<feature type="transmembrane region" description="Helical" evidence="2">
    <location>
        <begin position="12"/>
        <end position="31"/>
    </location>
</feature>
<evidence type="ECO:0000313" key="3">
    <source>
        <dbReference type="EMBL" id="ROQ22373.1"/>
    </source>
</evidence>
<proteinExistence type="predicted"/>
<dbReference type="STRING" id="584787.GCA_001247655_00918"/>
<sequence>MKQRGFSLIELMIAMTLGLVMAAAISAVFVASKRGVRSTEQVGELQENASFALRLISEDLRQANMLGPMTGTPLIINTNTELNGVTVQGGSDCLGGGVNNASLPRDTAPAGSFLMLWGGIAANGVMTCLGSTAINGTDILQVKRLAGPVATAATWQTGKVYLLANNNNARFWLGSTAADFAAPPITNGEYWPYLHHVYYLANEVRGTTTVPVLKRRFLSASASDCSPGVAPCMADETLVEGVERFHILYGIDTDDDAMPNFYASADNVTDADWIGSDGQRVVSARIYVLVRTVREDSNYTSAVSYTLGDQAAYTPGDHFRRLLLQTTVTLPNPQYLQVGL</sequence>
<dbReference type="Pfam" id="PF16074">
    <property type="entry name" value="PilW"/>
    <property type="match status" value="1"/>
</dbReference>
<evidence type="ECO:0000256" key="1">
    <source>
        <dbReference type="ARBA" id="ARBA00004167"/>
    </source>
</evidence>
<organism evidence="3 4">
    <name type="scientific">Gallaecimonas pentaromativorans</name>
    <dbReference type="NCBI Taxonomy" id="584787"/>
    <lineage>
        <taxon>Bacteria</taxon>
        <taxon>Pseudomonadati</taxon>
        <taxon>Pseudomonadota</taxon>
        <taxon>Gammaproteobacteria</taxon>
        <taxon>Enterobacterales</taxon>
        <taxon>Gallaecimonadaceae</taxon>
        <taxon>Gallaecimonas</taxon>
    </lineage>
</organism>
<keyword evidence="2" id="KW-1133">Transmembrane helix</keyword>